<dbReference type="GO" id="GO:0046872">
    <property type="term" value="F:metal ion binding"/>
    <property type="evidence" value="ECO:0007669"/>
    <property type="project" value="UniProtKB-KW"/>
</dbReference>
<dbReference type="GO" id="GO:0005524">
    <property type="term" value="F:ATP binding"/>
    <property type="evidence" value="ECO:0007669"/>
    <property type="project" value="UniProtKB-UniRule"/>
</dbReference>
<keyword evidence="4 6" id="KW-0408">Iron</keyword>
<dbReference type="GO" id="GO:0016226">
    <property type="term" value="P:iron-sulfur cluster assembly"/>
    <property type="evidence" value="ECO:0007669"/>
    <property type="project" value="InterPro"/>
</dbReference>
<dbReference type="InterPro" id="IPR027417">
    <property type="entry name" value="P-loop_NTPase"/>
</dbReference>
<evidence type="ECO:0000313" key="8">
    <source>
        <dbReference type="Proteomes" id="UP000460257"/>
    </source>
</evidence>
<evidence type="ECO:0000256" key="5">
    <source>
        <dbReference type="ARBA" id="ARBA00023014"/>
    </source>
</evidence>
<reference evidence="7" key="1">
    <citation type="journal article" date="2020" name="Appl. Environ. Microbiol.">
        <title>Medium-Chain Fatty Acid Synthesis by 'Candidatus Weimeria bifida' gen. nov., sp. nov., and 'Candidatus Pseudoramibacter fermentans' sp. nov.</title>
        <authorList>
            <person name="Scarborough M.J."/>
            <person name="Myers K.S."/>
            <person name="Donohue T.J."/>
            <person name="Noguera D.R."/>
        </authorList>
    </citation>
    <scope>NUCLEOTIDE SEQUENCE</scope>
    <source>
        <strain evidence="7">LCO1.1</strain>
    </source>
</reference>
<feature type="binding site" evidence="6">
    <location>
        <begin position="52"/>
        <end position="59"/>
    </location>
    <ligand>
        <name>ATP</name>
        <dbReference type="ChEBI" id="CHEBI:30616"/>
    </ligand>
</feature>
<evidence type="ECO:0000256" key="3">
    <source>
        <dbReference type="ARBA" id="ARBA00022840"/>
    </source>
</evidence>
<protein>
    <recommendedName>
        <fullName evidence="6">Iron-sulfur cluster carrier protein</fullName>
    </recommendedName>
</protein>
<dbReference type="HAMAP" id="MF_02040">
    <property type="entry name" value="Mrp_NBP35"/>
    <property type="match status" value="1"/>
</dbReference>
<evidence type="ECO:0000256" key="4">
    <source>
        <dbReference type="ARBA" id="ARBA00023004"/>
    </source>
</evidence>
<keyword evidence="2 6" id="KW-0547">Nucleotide-binding</keyword>
<dbReference type="Gene3D" id="3.40.50.300">
    <property type="entry name" value="P-loop containing nucleotide triphosphate hydrolases"/>
    <property type="match status" value="1"/>
</dbReference>
<dbReference type="InterPro" id="IPR044304">
    <property type="entry name" value="NUBPL-like"/>
</dbReference>
<comment type="similarity">
    <text evidence="6">Belongs to the Mrp/NBP35 ATP-binding proteins family.</text>
</comment>
<evidence type="ECO:0000256" key="1">
    <source>
        <dbReference type="ARBA" id="ARBA00022723"/>
    </source>
</evidence>
<keyword evidence="8" id="KW-1185">Reference proteome</keyword>
<comment type="caution">
    <text evidence="7">The sequence shown here is derived from an EMBL/GenBank/DDBJ whole genome shotgun (WGS) entry which is preliminary data.</text>
</comment>
<gene>
    <name evidence="7" type="ORF">FRC54_10785</name>
</gene>
<dbReference type="AlphaFoldDB" id="A0A6N7J141"/>
<keyword evidence="6" id="KW-0378">Hydrolase</keyword>
<dbReference type="GO" id="GO:0051539">
    <property type="term" value="F:4 iron, 4 sulfur cluster binding"/>
    <property type="evidence" value="ECO:0007669"/>
    <property type="project" value="TreeGrafter"/>
</dbReference>
<accession>A0A6N7J141</accession>
<dbReference type="InterPro" id="IPR033756">
    <property type="entry name" value="YlxH/NBP35"/>
</dbReference>
<evidence type="ECO:0000256" key="2">
    <source>
        <dbReference type="ARBA" id="ARBA00022741"/>
    </source>
</evidence>
<comment type="subunit">
    <text evidence="6">Homodimer.</text>
</comment>
<organism evidence="7 8">
    <name type="scientific">Candidatus Weimeria bifida</name>
    <dbReference type="NCBI Taxonomy" id="2599074"/>
    <lineage>
        <taxon>Bacteria</taxon>
        <taxon>Bacillati</taxon>
        <taxon>Bacillota</taxon>
        <taxon>Clostridia</taxon>
        <taxon>Lachnospirales</taxon>
        <taxon>Lachnospiraceae</taxon>
        <taxon>Candidatus Weimeria</taxon>
    </lineage>
</organism>
<dbReference type="CDD" id="cd02037">
    <property type="entry name" value="Mrp_NBP35"/>
    <property type="match status" value="1"/>
</dbReference>
<name>A0A6N7J141_9FIRM</name>
<proteinExistence type="inferred from homology"/>
<evidence type="ECO:0000256" key="6">
    <source>
        <dbReference type="HAMAP-Rule" id="MF_02040"/>
    </source>
</evidence>
<comment type="function">
    <text evidence="6">Binds and transfers iron-sulfur (Fe-S) clusters to target apoproteins. Can hydrolyze ATP.</text>
</comment>
<dbReference type="PANTHER" id="PTHR42961">
    <property type="entry name" value="IRON-SULFUR PROTEIN NUBPL"/>
    <property type="match status" value="1"/>
</dbReference>
<keyword evidence="3 6" id="KW-0067">ATP-binding</keyword>
<dbReference type="GO" id="GO:0016887">
    <property type="term" value="F:ATP hydrolysis activity"/>
    <property type="evidence" value="ECO:0007669"/>
    <property type="project" value="UniProtKB-UniRule"/>
</dbReference>
<dbReference type="PANTHER" id="PTHR42961:SF2">
    <property type="entry name" value="IRON-SULFUR PROTEIN NUBPL"/>
    <property type="match status" value="1"/>
</dbReference>
<dbReference type="Pfam" id="PF10609">
    <property type="entry name" value="ParA"/>
    <property type="match status" value="1"/>
</dbReference>
<keyword evidence="1 6" id="KW-0479">Metal-binding</keyword>
<keyword evidence="5 6" id="KW-0411">Iron-sulfur</keyword>
<dbReference type="SUPFAM" id="SSF52540">
    <property type="entry name" value="P-loop containing nucleoside triphosphate hydrolases"/>
    <property type="match status" value="1"/>
</dbReference>
<sequence length="284" mass="31051">MSKEKSQEEIDAEVAQFKKDLGIKENKQAEPDFHEDLNKYSSIKHVIGVISGKGGVGKSFVTGQLASMMVRAGYKVGILDADITGPSIPKMYGVHGPAYGDDRGSYPIEASDGTKIMSINLLLDDEEAPVIWRGPVIANAVKQFWTDIVWGDLDYLFVDMPPGTGDVPLTVFQSLPVDGVIIVTSPQDLVSLIVKKAYNMASMMNVPVFGIVENYSYMKCPHCGEKISVFGESQIDSVAQSLGLPVLGRLPIDPEYARKEDEGKCYEIQAPFEPITQRMLEALG</sequence>
<dbReference type="GO" id="GO:0140663">
    <property type="term" value="F:ATP-dependent FeS chaperone activity"/>
    <property type="evidence" value="ECO:0007669"/>
    <property type="project" value="InterPro"/>
</dbReference>
<dbReference type="FunFam" id="3.40.50.300:FF:001119">
    <property type="entry name" value="Iron-sulfur cluster carrier protein"/>
    <property type="match status" value="1"/>
</dbReference>
<dbReference type="Proteomes" id="UP000460257">
    <property type="component" value="Unassembled WGS sequence"/>
</dbReference>
<dbReference type="InterPro" id="IPR019591">
    <property type="entry name" value="Mrp/NBP35_ATP-bd"/>
</dbReference>
<dbReference type="EMBL" id="VOGC01000009">
    <property type="protein sequence ID" value="MQN02348.1"/>
    <property type="molecule type" value="Genomic_DNA"/>
</dbReference>
<evidence type="ECO:0000313" key="7">
    <source>
        <dbReference type="EMBL" id="MQN02348.1"/>
    </source>
</evidence>